<reference evidence="2" key="1">
    <citation type="journal article" date="2021" name="BMC Genomics">
        <title>Chromosome-level genome assembly and manually-curated proteome of model necrotroph Parastagonospora nodorum Sn15 reveals a genome-wide trove of candidate effector homologs, and redundancy of virulence-related functions within an accessory chromosome.</title>
        <authorList>
            <person name="Bertazzoni S."/>
            <person name="Jones D.A.B."/>
            <person name="Phan H.T."/>
            <person name="Tan K.-C."/>
            <person name="Hane J.K."/>
        </authorList>
    </citation>
    <scope>NUCLEOTIDE SEQUENCE [LARGE SCALE GENOMIC DNA]</scope>
    <source>
        <strain evidence="2">SN15 / ATCC MYA-4574 / FGSC 10173)</strain>
    </source>
</reference>
<sequence length="98" mass="10612">MKMLADQSSGSADTFPLEQINWSMDKVLTMLSTTLLRVNATAMEANPSIAARVFGHKSGHCQRVMASSRSRPSNPTFGCGLVSPAPRPYLGAWLSYAH</sequence>
<keyword evidence="2" id="KW-1185">Reference proteome</keyword>
<accession>A0A7U2I9H7</accession>
<dbReference type="AlphaFoldDB" id="A0A7U2I9H7"/>
<dbReference type="EMBL" id="CP069041">
    <property type="protein sequence ID" value="QRD05734.1"/>
    <property type="molecule type" value="Genomic_DNA"/>
</dbReference>
<evidence type="ECO:0000313" key="2">
    <source>
        <dbReference type="Proteomes" id="UP000663193"/>
    </source>
</evidence>
<dbReference type="Proteomes" id="UP000663193">
    <property type="component" value="Chromosome 19"/>
</dbReference>
<proteinExistence type="predicted"/>
<organism evidence="1 2">
    <name type="scientific">Phaeosphaeria nodorum (strain SN15 / ATCC MYA-4574 / FGSC 10173)</name>
    <name type="common">Glume blotch fungus</name>
    <name type="synonym">Parastagonospora nodorum</name>
    <dbReference type="NCBI Taxonomy" id="321614"/>
    <lineage>
        <taxon>Eukaryota</taxon>
        <taxon>Fungi</taxon>
        <taxon>Dikarya</taxon>
        <taxon>Ascomycota</taxon>
        <taxon>Pezizomycotina</taxon>
        <taxon>Dothideomycetes</taxon>
        <taxon>Pleosporomycetidae</taxon>
        <taxon>Pleosporales</taxon>
        <taxon>Pleosporineae</taxon>
        <taxon>Phaeosphaeriaceae</taxon>
        <taxon>Parastagonospora</taxon>
    </lineage>
</organism>
<dbReference type="VEuPathDB" id="FungiDB:JI435_060060"/>
<evidence type="ECO:0000313" key="1">
    <source>
        <dbReference type="EMBL" id="QRD05734.1"/>
    </source>
</evidence>
<name>A0A7U2I9H7_PHANO</name>
<protein>
    <submittedName>
        <fullName evidence="1">Uncharacterized protein</fullName>
    </submittedName>
</protein>
<gene>
    <name evidence="1" type="ORF">JI435_060060</name>
</gene>